<gene>
    <name evidence="2" type="ORF">DSM19430T_09030</name>
</gene>
<name>A0A7J0BRA3_9BACT</name>
<proteinExistence type="predicted"/>
<evidence type="ECO:0000313" key="2">
    <source>
        <dbReference type="EMBL" id="GFM36219.1"/>
    </source>
</evidence>
<evidence type="ECO:0000256" key="1">
    <source>
        <dbReference type="SAM" id="MobiDB-lite"/>
    </source>
</evidence>
<sequence length="68" mass="7471">MRAHIHKHGRGGYLRPQPPAVSLPFPKGYGRLYGNALLPAHESGNKGMQCGKINSRTNTVSGEQVRKF</sequence>
<protein>
    <submittedName>
        <fullName evidence="2">Uncharacterized protein</fullName>
    </submittedName>
</protein>
<evidence type="ECO:0000313" key="3">
    <source>
        <dbReference type="Proteomes" id="UP000503820"/>
    </source>
</evidence>
<feature type="compositionally biased region" description="Polar residues" evidence="1">
    <location>
        <begin position="52"/>
        <end position="62"/>
    </location>
</feature>
<reference evidence="2 3" key="1">
    <citation type="submission" date="2020-05" db="EMBL/GenBank/DDBJ databases">
        <title>Draft genome sequence of Desulfovibrio psychrotolerans JS1T.</title>
        <authorList>
            <person name="Ueno A."/>
            <person name="Tamazawa S."/>
            <person name="Tamamura S."/>
            <person name="Murakami T."/>
            <person name="Kiyama T."/>
            <person name="Inomata H."/>
            <person name="Amano Y."/>
            <person name="Miyakawa K."/>
            <person name="Tamaki H."/>
            <person name="Naganuma T."/>
            <person name="Kaneko K."/>
        </authorList>
    </citation>
    <scope>NUCLEOTIDE SEQUENCE [LARGE SCALE GENOMIC DNA]</scope>
    <source>
        <strain evidence="2 3">JS1</strain>
    </source>
</reference>
<accession>A0A7J0BRA3</accession>
<organism evidence="2 3">
    <name type="scientific">Desulfovibrio psychrotolerans</name>
    <dbReference type="NCBI Taxonomy" id="415242"/>
    <lineage>
        <taxon>Bacteria</taxon>
        <taxon>Pseudomonadati</taxon>
        <taxon>Thermodesulfobacteriota</taxon>
        <taxon>Desulfovibrionia</taxon>
        <taxon>Desulfovibrionales</taxon>
        <taxon>Desulfovibrionaceae</taxon>
        <taxon>Desulfovibrio</taxon>
    </lineage>
</organism>
<dbReference type="Proteomes" id="UP000503820">
    <property type="component" value="Unassembled WGS sequence"/>
</dbReference>
<comment type="caution">
    <text evidence="2">The sequence shown here is derived from an EMBL/GenBank/DDBJ whole genome shotgun (WGS) entry which is preliminary data.</text>
</comment>
<feature type="region of interest" description="Disordered" evidence="1">
    <location>
        <begin position="43"/>
        <end position="68"/>
    </location>
</feature>
<keyword evidence="3" id="KW-1185">Reference proteome</keyword>
<dbReference type="EMBL" id="BLVP01000003">
    <property type="protein sequence ID" value="GFM36219.1"/>
    <property type="molecule type" value="Genomic_DNA"/>
</dbReference>
<dbReference type="AlphaFoldDB" id="A0A7J0BRA3"/>